<dbReference type="Proteomes" id="UP000031516">
    <property type="component" value="Unassembled WGS sequence"/>
</dbReference>
<accession>A0A0A8L7C9</accession>
<gene>
    <name evidence="2" type="ORF">KLDO_g3222A</name>
</gene>
<dbReference type="EMBL" id="CCBQ010000042">
    <property type="protein sequence ID" value="CDO94971.1"/>
    <property type="molecule type" value="Genomic_DNA"/>
</dbReference>
<keyword evidence="1" id="KW-1133">Transmembrane helix</keyword>
<keyword evidence="1" id="KW-0472">Membrane</keyword>
<dbReference type="OrthoDB" id="4068945at2759"/>
<reference evidence="2 3" key="1">
    <citation type="submission" date="2014-03" db="EMBL/GenBank/DDBJ databases">
        <title>The genome of Kluyveromyces dobzhanskii.</title>
        <authorList>
            <person name="Nystedt B."/>
            <person name="Astrom S."/>
        </authorList>
    </citation>
    <scope>NUCLEOTIDE SEQUENCE [LARGE SCALE GENOMIC DNA]</scope>
    <source>
        <strain evidence="2 3">CBS 2104</strain>
    </source>
</reference>
<name>A0A0A8L7C9_9SACH</name>
<dbReference type="AlphaFoldDB" id="A0A0A8L7C9"/>
<proteinExistence type="predicted"/>
<keyword evidence="3" id="KW-1185">Reference proteome</keyword>
<evidence type="ECO:0000313" key="3">
    <source>
        <dbReference type="Proteomes" id="UP000031516"/>
    </source>
</evidence>
<sequence>MTLHSTRNIEFKCSDGIELIIGRSVRGDSSKQPDECNLIFDDEELSLEHAKLVVKRLPPTSAEESLPLSIDSFRIYLESLGDSDRIVDLESTGSSSDHKVIDLKNGDRFGLVKLDEPVSLGQQRGAKLKFNLNIRPGSWPFSCKIVLTDVSDLKSPCASRASDFLDSIIQEISDDSDSENAWSRASDWIDEVKLDSGKNDAVVAHVQDSVPNVTFMPISNPNTLGLDNSCSASDNSQSDTCIHIDSDAVSECDGTGFVDVEKERHHKYRNKRLKTRSKWSTFRINKARGKSFNKKKRFDLYSGSLGFVIGSIGTLSVLTAVANLVER</sequence>
<evidence type="ECO:0000313" key="2">
    <source>
        <dbReference type="EMBL" id="CDO94971.1"/>
    </source>
</evidence>
<evidence type="ECO:0000256" key="1">
    <source>
        <dbReference type="SAM" id="Phobius"/>
    </source>
</evidence>
<keyword evidence="1" id="KW-0812">Transmembrane</keyword>
<protein>
    <submittedName>
        <fullName evidence="2">WGS project CCBQ000000000 data, contig 00011</fullName>
    </submittedName>
</protein>
<feature type="transmembrane region" description="Helical" evidence="1">
    <location>
        <begin position="300"/>
        <end position="325"/>
    </location>
</feature>
<organism evidence="2 3">
    <name type="scientific">Kluyveromyces dobzhanskii CBS 2104</name>
    <dbReference type="NCBI Taxonomy" id="1427455"/>
    <lineage>
        <taxon>Eukaryota</taxon>
        <taxon>Fungi</taxon>
        <taxon>Dikarya</taxon>
        <taxon>Ascomycota</taxon>
        <taxon>Saccharomycotina</taxon>
        <taxon>Saccharomycetes</taxon>
        <taxon>Saccharomycetales</taxon>
        <taxon>Saccharomycetaceae</taxon>
        <taxon>Kluyveromyces</taxon>
    </lineage>
</organism>
<comment type="caution">
    <text evidence="2">The sequence shown here is derived from an EMBL/GenBank/DDBJ whole genome shotgun (WGS) entry which is preliminary data.</text>
</comment>